<sequence length="111" mass="12153">MDNNTVVKSSSLHSYFIPFLSSCHGFSFYFVADCGGGSRQERVPSPGIPISFSQENAIPHPAHPYFSPITWKIAPRKPSDVGRQLGISLEVQNGYIGMGTGPSHSIKRKNM</sequence>
<organism evidence="2 3">
    <name type="scientific">Hibiscus sabdariffa</name>
    <name type="common">roselle</name>
    <dbReference type="NCBI Taxonomy" id="183260"/>
    <lineage>
        <taxon>Eukaryota</taxon>
        <taxon>Viridiplantae</taxon>
        <taxon>Streptophyta</taxon>
        <taxon>Embryophyta</taxon>
        <taxon>Tracheophyta</taxon>
        <taxon>Spermatophyta</taxon>
        <taxon>Magnoliopsida</taxon>
        <taxon>eudicotyledons</taxon>
        <taxon>Gunneridae</taxon>
        <taxon>Pentapetalae</taxon>
        <taxon>rosids</taxon>
        <taxon>malvids</taxon>
        <taxon>Malvales</taxon>
        <taxon>Malvaceae</taxon>
        <taxon>Malvoideae</taxon>
        <taxon>Hibiscus</taxon>
    </lineage>
</organism>
<reference evidence="2 3" key="1">
    <citation type="journal article" date="2024" name="G3 (Bethesda)">
        <title>Genome assembly of Hibiscus sabdariffa L. provides insights into metabolisms of medicinal natural products.</title>
        <authorList>
            <person name="Kim T."/>
        </authorList>
    </citation>
    <scope>NUCLEOTIDE SEQUENCE [LARGE SCALE GENOMIC DNA]</scope>
    <source>
        <strain evidence="2">TK-2024</strain>
        <tissue evidence="2">Old leaves</tissue>
    </source>
</reference>
<keyword evidence="1" id="KW-1133">Transmembrane helix</keyword>
<keyword evidence="3" id="KW-1185">Reference proteome</keyword>
<keyword evidence="1" id="KW-0472">Membrane</keyword>
<protein>
    <submittedName>
        <fullName evidence="2">Uncharacterized protein</fullName>
    </submittedName>
</protein>
<evidence type="ECO:0000256" key="1">
    <source>
        <dbReference type="SAM" id="Phobius"/>
    </source>
</evidence>
<evidence type="ECO:0000313" key="2">
    <source>
        <dbReference type="EMBL" id="KAK8992829.1"/>
    </source>
</evidence>
<name>A0ABR2PWK6_9ROSI</name>
<proteinExistence type="predicted"/>
<feature type="transmembrane region" description="Helical" evidence="1">
    <location>
        <begin position="12"/>
        <end position="32"/>
    </location>
</feature>
<dbReference type="EMBL" id="JBBPBN010000050">
    <property type="protein sequence ID" value="KAK8992829.1"/>
    <property type="molecule type" value="Genomic_DNA"/>
</dbReference>
<evidence type="ECO:0000313" key="3">
    <source>
        <dbReference type="Proteomes" id="UP001396334"/>
    </source>
</evidence>
<dbReference type="Proteomes" id="UP001396334">
    <property type="component" value="Unassembled WGS sequence"/>
</dbReference>
<gene>
    <name evidence="2" type="ORF">V6N11_048897</name>
</gene>
<keyword evidence="1" id="KW-0812">Transmembrane</keyword>
<comment type="caution">
    <text evidence="2">The sequence shown here is derived from an EMBL/GenBank/DDBJ whole genome shotgun (WGS) entry which is preliminary data.</text>
</comment>
<accession>A0ABR2PWK6</accession>